<evidence type="ECO:0000256" key="5">
    <source>
        <dbReference type="SAM" id="Phobius"/>
    </source>
</evidence>
<proteinExistence type="predicted"/>
<dbReference type="InterPro" id="IPR050835">
    <property type="entry name" value="ABC_transporter_sub-D"/>
</dbReference>
<dbReference type="GO" id="GO:1904680">
    <property type="term" value="F:peptide transmembrane transporter activity"/>
    <property type="evidence" value="ECO:0007669"/>
    <property type="project" value="InterPro"/>
</dbReference>
<dbReference type="InterPro" id="IPR036640">
    <property type="entry name" value="ABC1_TM_sf"/>
</dbReference>
<dbReference type="InterPro" id="IPR009248">
    <property type="entry name" value="SbmA_BacA"/>
</dbReference>
<feature type="transmembrane region" description="Helical" evidence="5">
    <location>
        <begin position="253"/>
        <end position="275"/>
    </location>
</feature>
<organism evidence="6">
    <name type="scientific">marine metagenome</name>
    <dbReference type="NCBI Taxonomy" id="408172"/>
    <lineage>
        <taxon>unclassified sequences</taxon>
        <taxon>metagenomes</taxon>
        <taxon>ecological metagenomes</taxon>
    </lineage>
</organism>
<keyword evidence="1" id="KW-0813">Transport</keyword>
<protein>
    <recommendedName>
        <fullName evidence="7">ABC transmembrane type-1 domain-containing protein</fullName>
    </recommendedName>
</protein>
<feature type="transmembrane region" description="Helical" evidence="5">
    <location>
        <begin position="177"/>
        <end position="203"/>
    </location>
</feature>
<evidence type="ECO:0000256" key="1">
    <source>
        <dbReference type="ARBA" id="ARBA00022448"/>
    </source>
</evidence>
<feature type="transmembrane region" description="Helical" evidence="5">
    <location>
        <begin position="80"/>
        <end position="97"/>
    </location>
</feature>
<evidence type="ECO:0000256" key="4">
    <source>
        <dbReference type="ARBA" id="ARBA00023136"/>
    </source>
</evidence>
<dbReference type="SUPFAM" id="SSF90123">
    <property type="entry name" value="ABC transporter transmembrane region"/>
    <property type="match status" value="1"/>
</dbReference>
<dbReference type="PANTHER" id="PTHR11384:SF59">
    <property type="entry name" value="LYSOSOMAL COBALAMIN TRANSPORTER ABCD4"/>
    <property type="match status" value="1"/>
</dbReference>
<dbReference type="GO" id="GO:0005524">
    <property type="term" value="F:ATP binding"/>
    <property type="evidence" value="ECO:0007669"/>
    <property type="project" value="InterPro"/>
</dbReference>
<reference evidence="6" key="1">
    <citation type="submission" date="2018-05" db="EMBL/GenBank/DDBJ databases">
        <authorList>
            <person name="Lanie J.A."/>
            <person name="Ng W.-L."/>
            <person name="Kazmierczak K.M."/>
            <person name="Andrzejewski T.M."/>
            <person name="Davidsen T.M."/>
            <person name="Wayne K.J."/>
            <person name="Tettelin H."/>
            <person name="Glass J.I."/>
            <person name="Rusch D."/>
            <person name="Podicherti R."/>
            <person name="Tsui H.-C.T."/>
            <person name="Winkler M.E."/>
        </authorList>
    </citation>
    <scope>NUCLEOTIDE SEQUENCE</scope>
</reference>
<name>A0A382AC44_9ZZZZ</name>
<accession>A0A382AC44</accession>
<evidence type="ECO:0000313" key="6">
    <source>
        <dbReference type="EMBL" id="SVA98513.1"/>
    </source>
</evidence>
<gene>
    <name evidence="6" type="ORF">METZ01_LOCUS151367</name>
</gene>
<keyword evidence="3 5" id="KW-1133">Transmembrane helix</keyword>
<dbReference type="GO" id="GO:0005886">
    <property type="term" value="C:plasma membrane"/>
    <property type="evidence" value="ECO:0007669"/>
    <property type="project" value="TreeGrafter"/>
</dbReference>
<feature type="transmembrane region" description="Helical" evidence="5">
    <location>
        <begin position="146"/>
        <end position="165"/>
    </location>
</feature>
<feature type="transmembrane region" description="Helical" evidence="5">
    <location>
        <begin position="12"/>
        <end position="30"/>
    </location>
</feature>
<dbReference type="AlphaFoldDB" id="A0A382AC44"/>
<keyword evidence="4 5" id="KW-0472">Membrane</keyword>
<dbReference type="Pfam" id="PF05992">
    <property type="entry name" value="SbmA_BacA"/>
    <property type="match status" value="1"/>
</dbReference>
<dbReference type="PANTHER" id="PTHR11384">
    <property type="entry name" value="ATP-BINDING CASSETTE, SUB-FAMILY D MEMBER"/>
    <property type="match status" value="1"/>
</dbReference>
<evidence type="ECO:0000256" key="3">
    <source>
        <dbReference type="ARBA" id="ARBA00022989"/>
    </source>
</evidence>
<dbReference type="GO" id="GO:0015833">
    <property type="term" value="P:peptide transport"/>
    <property type="evidence" value="ECO:0007669"/>
    <property type="project" value="InterPro"/>
</dbReference>
<evidence type="ECO:0000256" key="2">
    <source>
        <dbReference type="ARBA" id="ARBA00022692"/>
    </source>
</evidence>
<dbReference type="EMBL" id="UINC01024586">
    <property type="protein sequence ID" value="SVA98513.1"/>
    <property type="molecule type" value="Genomic_DNA"/>
</dbReference>
<keyword evidence="2 5" id="KW-0812">Transmembrane</keyword>
<sequence>MLKSFFLSREYFVYAWLMLAFLLSMIWYNVEILVFYNFWNKEIYDVIQSLQEERFWELFLGWDAGRFLNFMTLTEGTQPSFVEILVLYIPIAVYATWQTQRYCFMWRQANTKHYMTRWESSTAKIEGGSQRIQEDLMIFGKTLQGLFTGFFSAILILFAFLPILWNLSESLPVWNGMIIPGFLVWIALSVSIGGTLISLLLGWKLPGLEYRNQVVEAKMRRQLVFSEDNLKDRATEVLFPMFYSVRRNYYRLFNWYMGFGIWQTAFGLCVGNLALVVLAPAYFDQLITLGVLFQVLNAFGRVESSMGYFIDRWTTIVDFLSVIRRLREFNKALDDAEDVAFDDSGKKV</sequence>
<feature type="transmembrane region" description="Helical" evidence="5">
    <location>
        <begin position="281"/>
        <end position="299"/>
    </location>
</feature>
<evidence type="ECO:0008006" key="7">
    <source>
        <dbReference type="Google" id="ProtNLM"/>
    </source>
</evidence>